<dbReference type="GO" id="GO:0051301">
    <property type="term" value="P:cell division"/>
    <property type="evidence" value="ECO:0007669"/>
    <property type="project" value="UniProtKB-KW"/>
</dbReference>
<feature type="domain" description="Mur ligase central" evidence="14">
    <location>
        <begin position="112"/>
        <end position="292"/>
    </location>
</feature>
<keyword evidence="5 10" id="KW-0067">ATP-binding</keyword>
<dbReference type="RefSeq" id="WP_188454485.1">
    <property type="nucleotide sequence ID" value="NZ_BMFR01000003.1"/>
</dbReference>
<comment type="function">
    <text evidence="10 11">Involved in cell wall formation. Catalyzes the final step in the synthesis of UDP-N-acetylmuramoyl-pentapeptide, the precursor of murein.</text>
</comment>
<evidence type="ECO:0000256" key="9">
    <source>
        <dbReference type="ARBA" id="ARBA00023316"/>
    </source>
</evidence>
<feature type="binding site" evidence="10">
    <location>
        <begin position="114"/>
        <end position="120"/>
    </location>
    <ligand>
        <name>ATP</name>
        <dbReference type="ChEBI" id="CHEBI:30616"/>
    </ligand>
</feature>
<evidence type="ECO:0000256" key="4">
    <source>
        <dbReference type="ARBA" id="ARBA00022741"/>
    </source>
</evidence>
<keyword evidence="2 10" id="KW-0436">Ligase</keyword>
<dbReference type="AlphaFoldDB" id="A0A917H7R6"/>
<dbReference type="InterPro" id="IPR013221">
    <property type="entry name" value="Mur_ligase_cen"/>
</dbReference>
<dbReference type="PANTHER" id="PTHR43024:SF1">
    <property type="entry name" value="UDP-N-ACETYLMURAMOYL-TRIPEPTIDE--D-ALANYL-D-ALANINE LIGASE"/>
    <property type="match status" value="1"/>
</dbReference>
<comment type="similarity">
    <text evidence="10">Belongs to the MurCDEF family. MurF subfamily.</text>
</comment>
<keyword evidence="9 10" id="KW-0961">Cell wall biogenesis/degradation</keyword>
<dbReference type="Proteomes" id="UP000622860">
    <property type="component" value="Unassembled WGS sequence"/>
</dbReference>
<comment type="catalytic activity">
    <reaction evidence="10 11">
        <text>D-alanyl-D-alanine + UDP-N-acetyl-alpha-D-muramoyl-L-alanyl-gamma-D-glutamyl-meso-2,6-diaminopimelate + ATP = UDP-N-acetyl-alpha-D-muramoyl-L-alanyl-gamma-D-glutamyl-meso-2,6-diaminopimeloyl-D-alanyl-D-alanine + ADP + phosphate + H(+)</text>
        <dbReference type="Rhea" id="RHEA:28374"/>
        <dbReference type="ChEBI" id="CHEBI:15378"/>
        <dbReference type="ChEBI" id="CHEBI:30616"/>
        <dbReference type="ChEBI" id="CHEBI:43474"/>
        <dbReference type="ChEBI" id="CHEBI:57822"/>
        <dbReference type="ChEBI" id="CHEBI:61386"/>
        <dbReference type="ChEBI" id="CHEBI:83905"/>
        <dbReference type="ChEBI" id="CHEBI:456216"/>
        <dbReference type="EC" id="6.3.2.10"/>
    </reaction>
</comment>
<dbReference type="InterPro" id="IPR000713">
    <property type="entry name" value="Mur_ligase_N"/>
</dbReference>
<dbReference type="Gene3D" id="3.40.1390.10">
    <property type="entry name" value="MurE/MurF, N-terminal domain"/>
    <property type="match status" value="1"/>
</dbReference>
<keyword evidence="1 10" id="KW-0963">Cytoplasm</keyword>
<dbReference type="EC" id="6.3.2.10" evidence="10 11"/>
<dbReference type="InterPro" id="IPR036615">
    <property type="entry name" value="Mur_ligase_C_dom_sf"/>
</dbReference>
<dbReference type="InterPro" id="IPR035911">
    <property type="entry name" value="MurE/MurF_N"/>
</dbReference>
<evidence type="ECO:0000256" key="3">
    <source>
        <dbReference type="ARBA" id="ARBA00022618"/>
    </source>
</evidence>
<feature type="domain" description="Mur ligase N-terminal catalytic" evidence="12">
    <location>
        <begin position="25"/>
        <end position="101"/>
    </location>
</feature>
<dbReference type="GO" id="GO:0047480">
    <property type="term" value="F:UDP-N-acetylmuramoyl-tripeptide-D-alanyl-D-alanine ligase activity"/>
    <property type="evidence" value="ECO:0007669"/>
    <property type="project" value="UniProtKB-UniRule"/>
</dbReference>
<evidence type="ECO:0000256" key="8">
    <source>
        <dbReference type="ARBA" id="ARBA00023306"/>
    </source>
</evidence>
<dbReference type="GO" id="GO:0008360">
    <property type="term" value="P:regulation of cell shape"/>
    <property type="evidence" value="ECO:0007669"/>
    <property type="project" value="UniProtKB-KW"/>
</dbReference>
<dbReference type="SUPFAM" id="SSF53623">
    <property type="entry name" value="MurD-like peptide ligases, catalytic domain"/>
    <property type="match status" value="1"/>
</dbReference>
<evidence type="ECO:0000256" key="11">
    <source>
        <dbReference type="RuleBase" id="RU004136"/>
    </source>
</evidence>
<dbReference type="PANTHER" id="PTHR43024">
    <property type="entry name" value="UDP-N-ACETYLMURAMOYL-TRIPEPTIDE--D-ALANYL-D-ALANINE LIGASE"/>
    <property type="match status" value="1"/>
</dbReference>
<dbReference type="GO" id="GO:0009252">
    <property type="term" value="P:peptidoglycan biosynthetic process"/>
    <property type="evidence" value="ECO:0007669"/>
    <property type="project" value="UniProtKB-UniRule"/>
</dbReference>
<dbReference type="InterPro" id="IPR005863">
    <property type="entry name" value="UDP-N-AcMur_synth"/>
</dbReference>
<dbReference type="Pfam" id="PF01225">
    <property type="entry name" value="Mur_ligase"/>
    <property type="match status" value="1"/>
</dbReference>
<evidence type="ECO:0000259" key="13">
    <source>
        <dbReference type="Pfam" id="PF02875"/>
    </source>
</evidence>
<dbReference type="EMBL" id="BMFR01000003">
    <property type="protein sequence ID" value="GGG69797.1"/>
    <property type="molecule type" value="Genomic_DNA"/>
</dbReference>
<dbReference type="GO" id="GO:0071555">
    <property type="term" value="P:cell wall organization"/>
    <property type="evidence" value="ECO:0007669"/>
    <property type="project" value="UniProtKB-KW"/>
</dbReference>
<accession>A0A917H7R6</accession>
<keyword evidence="7 10" id="KW-0573">Peptidoglycan synthesis</keyword>
<dbReference type="InterPro" id="IPR036565">
    <property type="entry name" value="Mur-like_cat_sf"/>
</dbReference>
<keyword evidence="3 10" id="KW-0132">Cell division</keyword>
<evidence type="ECO:0000256" key="7">
    <source>
        <dbReference type="ARBA" id="ARBA00022984"/>
    </source>
</evidence>
<dbReference type="GO" id="GO:0005524">
    <property type="term" value="F:ATP binding"/>
    <property type="evidence" value="ECO:0007669"/>
    <property type="project" value="UniProtKB-UniRule"/>
</dbReference>
<dbReference type="InterPro" id="IPR004101">
    <property type="entry name" value="Mur_ligase_C"/>
</dbReference>
<dbReference type="GO" id="GO:0005737">
    <property type="term" value="C:cytoplasm"/>
    <property type="evidence" value="ECO:0007669"/>
    <property type="project" value="UniProtKB-SubCell"/>
</dbReference>
<reference evidence="15" key="2">
    <citation type="submission" date="2020-09" db="EMBL/GenBank/DDBJ databases">
        <authorList>
            <person name="Sun Q."/>
            <person name="Zhou Y."/>
        </authorList>
    </citation>
    <scope>NUCLEOTIDE SEQUENCE</scope>
    <source>
        <strain evidence="15">CGMCC 1.12754</strain>
    </source>
</reference>
<comment type="subcellular location">
    <subcellularLocation>
        <location evidence="10 11">Cytoplasm</location>
    </subcellularLocation>
</comment>
<keyword evidence="16" id="KW-1185">Reference proteome</keyword>
<comment type="caution">
    <text evidence="15">The sequence shown here is derived from an EMBL/GenBank/DDBJ whole genome shotgun (WGS) entry which is preliminary data.</text>
</comment>
<keyword evidence="8 10" id="KW-0131">Cell cycle</keyword>
<organism evidence="15 16">
    <name type="scientific">Virgibacillus oceani</name>
    <dbReference type="NCBI Taxonomy" id="1479511"/>
    <lineage>
        <taxon>Bacteria</taxon>
        <taxon>Bacillati</taxon>
        <taxon>Bacillota</taxon>
        <taxon>Bacilli</taxon>
        <taxon>Bacillales</taxon>
        <taxon>Bacillaceae</taxon>
        <taxon>Virgibacillus</taxon>
    </lineage>
</organism>
<reference evidence="15" key="1">
    <citation type="journal article" date="2014" name="Int. J. Syst. Evol. Microbiol.">
        <title>Complete genome sequence of Corynebacterium casei LMG S-19264T (=DSM 44701T), isolated from a smear-ripened cheese.</title>
        <authorList>
            <consortium name="US DOE Joint Genome Institute (JGI-PGF)"/>
            <person name="Walter F."/>
            <person name="Albersmeier A."/>
            <person name="Kalinowski J."/>
            <person name="Ruckert C."/>
        </authorList>
    </citation>
    <scope>NUCLEOTIDE SEQUENCE</scope>
    <source>
        <strain evidence="15">CGMCC 1.12754</strain>
    </source>
</reference>
<dbReference type="Gene3D" id="3.90.190.20">
    <property type="entry name" value="Mur ligase, C-terminal domain"/>
    <property type="match status" value="1"/>
</dbReference>
<evidence type="ECO:0000256" key="5">
    <source>
        <dbReference type="ARBA" id="ARBA00022840"/>
    </source>
</evidence>
<dbReference type="SUPFAM" id="SSF63418">
    <property type="entry name" value="MurE/MurF N-terminal domain"/>
    <property type="match status" value="1"/>
</dbReference>
<sequence length="454" mass="50416">MLFTTEWISNTFTEYQGAAPDTIPIDEVTTDSRKKTKKGLFIPLIGDNFDGHDFIKQAFDNGAVAVIWDKSKNLPEFLPTDFPVFLVDDTLIALQKLAAVYRTEINPIVIGITGSNGKTTTKDLVAAVVKSQYRTHYTDGNFNNHIGMPLTILAMDRQTEVLVLEMGMNHFGEIEQLSTIARPDAAIITNIGESHIEFLGSREGIAKAKLEITSGLKKDGILIIDGDEQLLKQVHKRDHVITCGFSSNNDVIIKEVSIQHDQTVFNLSDGTEYTIALLGKHHAKNASYAITLGKRLGITRDTIKQALLSLELTSMRFEMLKGKHNVSVINDAYNASPTSMKAAIEVVKQMTGFSDKVLVLGDIFELGEHAKTLHQSVAEVIDSPITALFTFGNDSEIISKAVQKQNKPIICRHFNTREALLNELHAYLNEDTLLLFKASRGMQFELFVKEIIQP</sequence>
<feature type="domain" description="Mur ligase C-terminal" evidence="13">
    <location>
        <begin position="315"/>
        <end position="440"/>
    </location>
</feature>
<evidence type="ECO:0000256" key="6">
    <source>
        <dbReference type="ARBA" id="ARBA00022960"/>
    </source>
</evidence>
<evidence type="ECO:0000259" key="14">
    <source>
        <dbReference type="Pfam" id="PF08245"/>
    </source>
</evidence>
<evidence type="ECO:0000256" key="2">
    <source>
        <dbReference type="ARBA" id="ARBA00022598"/>
    </source>
</evidence>
<evidence type="ECO:0000313" key="15">
    <source>
        <dbReference type="EMBL" id="GGG69797.1"/>
    </source>
</evidence>
<evidence type="ECO:0000313" key="16">
    <source>
        <dbReference type="Proteomes" id="UP000622860"/>
    </source>
</evidence>
<dbReference type="SUPFAM" id="SSF53244">
    <property type="entry name" value="MurD-like peptide ligases, peptide-binding domain"/>
    <property type="match status" value="1"/>
</dbReference>
<evidence type="ECO:0000259" key="12">
    <source>
        <dbReference type="Pfam" id="PF01225"/>
    </source>
</evidence>
<name>A0A917H7R6_9BACI</name>
<dbReference type="InterPro" id="IPR051046">
    <property type="entry name" value="MurCDEF_CellWall_CoF430Synth"/>
</dbReference>
<protein>
    <recommendedName>
        <fullName evidence="10 11">UDP-N-acetylmuramoyl-tripeptide--D-alanyl-D-alanine ligase</fullName>
        <ecNumber evidence="10 11">6.3.2.10</ecNumber>
    </recommendedName>
    <alternativeName>
        <fullName evidence="10">D-alanyl-D-alanine-adding enzyme</fullName>
    </alternativeName>
</protein>
<dbReference type="NCBIfam" id="TIGR01143">
    <property type="entry name" value="murF"/>
    <property type="match status" value="1"/>
</dbReference>
<gene>
    <name evidence="10 15" type="primary">murF</name>
    <name evidence="15" type="ORF">GCM10011398_12260</name>
</gene>
<dbReference type="Gene3D" id="3.40.1190.10">
    <property type="entry name" value="Mur-like, catalytic domain"/>
    <property type="match status" value="1"/>
</dbReference>
<dbReference type="Pfam" id="PF08245">
    <property type="entry name" value="Mur_ligase_M"/>
    <property type="match status" value="1"/>
</dbReference>
<evidence type="ECO:0000256" key="10">
    <source>
        <dbReference type="HAMAP-Rule" id="MF_02019"/>
    </source>
</evidence>
<evidence type="ECO:0000256" key="1">
    <source>
        <dbReference type="ARBA" id="ARBA00022490"/>
    </source>
</evidence>
<dbReference type="HAMAP" id="MF_02019">
    <property type="entry name" value="MurF"/>
    <property type="match status" value="1"/>
</dbReference>
<comment type="pathway">
    <text evidence="10 11">Cell wall biogenesis; peptidoglycan biosynthesis.</text>
</comment>
<dbReference type="Pfam" id="PF02875">
    <property type="entry name" value="Mur_ligase_C"/>
    <property type="match status" value="1"/>
</dbReference>
<proteinExistence type="inferred from homology"/>
<keyword evidence="6 10" id="KW-0133">Cell shape</keyword>
<keyword evidence="4 10" id="KW-0547">Nucleotide-binding</keyword>